<feature type="transmembrane region" description="Helical" evidence="1">
    <location>
        <begin position="213"/>
        <end position="231"/>
    </location>
</feature>
<name>A0ABQ2NWW2_9BACI</name>
<keyword evidence="3" id="KW-1185">Reference proteome</keyword>
<comment type="caution">
    <text evidence="2">The sequence shown here is derived from an EMBL/GenBank/DDBJ whole genome shotgun (WGS) entry which is preliminary data.</text>
</comment>
<dbReference type="Proteomes" id="UP000641206">
    <property type="component" value="Unassembled WGS sequence"/>
</dbReference>
<evidence type="ECO:0008006" key="4">
    <source>
        <dbReference type="Google" id="ProtNLM"/>
    </source>
</evidence>
<evidence type="ECO:0000313" key="2">
    <source>
        <dbReference type="EMBL" id="GGP12636.1"/>
    </source>
</evidence>
<organism evidence="2 3">
    <name type="scientific">Oceanobacillus neutriphilus</name>
    <dbReference type="NCBI Taxonomy" id="531815"/>
    <lineage>
        <taxon>Bacteria</taxon>
        <taxon>Bacillati</taxon>
        <taxon>Bacillota</taxon>
        <taxon>Bacilli</taxon>
        <taxon>Bacillales</taxon>
        <taxon>Bacillaceae</taxon>
        <taxon>Oceanobacillus</taxon>
    </lineage>
</organism>
<accession>A0ABQ2NWW2</accession>
<feature type="transmembrane region" description="Helical" evidence="1">
    <location>
        <begin position="20"/>
        <end position="44"/>
    </location>
</feature>
<evidence type="ECO:0000256" key="1">
    <source>
        <dbReference type="SAM" id="Phobius"/>
    </source>
</evidence>
<gene>
    <name evidence="2" type="ORF">GCM10011346_29390</name>
</gene>
<protein>
    <recommendedName>
        <fullName evidence="4">DUF4386 family protein</fullName>
    </recommendedName>
</protein>
<evidence type="ECO:0000313" key="3">
    <source>
        <dbReference type="Proteomes" id="UP000641206"/>
    </source>
</evidence>
<feature type="transmembrane region" description="Helical" evidence="1">
    <location>
        <begin position="93"/>
        <end position="114"/>
    </location>
</feature>
<reference evidence="3" key="1">
    <citation type="journal article" date="2019" name="Int. J. Syst. Evol. Microbiol.">
        <title>The Global Catalogue of Microorganisms (GCM) 10K type strain sequencing project: providing services to taxonomists for standard genome sequencing and annotation.</title>
        <authorList>
            <consortium name="The Broad Institute Genomics Platform"/>
            <consortium name="The Broad Institute Genome Sequencing Center for Infectious Disease"/>
            <person name="Wu L."/>
            <person name="Ma J."/>
        </authorList>
    </citation>
    <scope>NUCLEOTIDE SEQUENCE [LARGE SCALE GENOMIC DNA]</scope>
    <source>
        <strain evidence="3">CGMCC 1.7693</strain>
    </source>
</reference>
<feature type="transmembrane region" description="Helical" evidence="1">
    <location>
        <begin position="279"/>
        <end position="300"/>
    </location>
</feature>
<dbReference type="EMBL" id="BMLW01000008">
    <property type="protein sequence ID" value="GGP12636.1"/>
    <property type="molecule type" value="Genomic_DNA"/>
</dbReference>
<keyword evidence="1" id="KW-0812">Transmembrane</keyword>
<dbReference type="RefSeq" id="WP_188735097.1">
    <property type="nucleotide sequence ID" value="NZ_BMLW01000008.1"/>
</dbReference>
<proteinExistence type="predicted"/>
<sequence length="314" mass="34331">MTNDQDNVMTSDRTEPTRSLGWYFSVWLLTASALGMLLVSLPALLDGDPGELEGIVVFPSRELIIFWVILTAVAVILADTASTLRRAPAAQRVFAYSAAGAGVLSFSVYVWMVWRLKSAHASFIDAGADAVRKCARTQEQYAAMDCLPEVNFPDIQWAAPAMSLTSVLIAMVVVRGRFSWPAGAMIGGITALPGCLVLRFLITSDEVESRIGWSGLIVPLLMFLIAVLWLVRARGIRPWTTFIAAVITFIIGIVILTYLSQAERLPFDALAHTVNDGAAAVVVLLFWVGINLIATHIAWLRHPDRTAENRPPRP</sequence>
<keyword evidence="1" id="KW-0472">Membrane</keyword>
<feature type="transmembrane region" description="Helical" evidence="1">
    <location>
        <begin position="181"/>
        <end position="201"/>
    </location>
</feature>
<feature type="transmembrane region" description="Helical" evidence="1">
    <location>
        <begin position="64"/>
        <end position="81"/>
    </location>
</feature>
<keyword evidence="1" id="KW-1133">Transmembrane helix</keyword>
<feature type="transmembrane region" description="Helical" evidence="1">
    <location>
        <begin position="238"/>
        <end position="259"/>
    </location>
</feature>
<feature type="transmembrane region" description="Helical" evidence="1">
    <location>
        <begin position="157"/>
        <end position="174"/>
    </location>
</feature>